<feature type="transmembrane region" description="Helical" evidence="5">
    <location>
        <begin position="273"/>
        <end position="292"/>
    </location>
</feature>
<evidence type="ECO:0000256" key="2">
    <source>
        <dbReference type="ARBA" id="ARBA00022692"/>
    </source>
</evidence>
<dbReference type="Gene3D" id="1.20.1250.20">
    <property type="entry name" value="MFS general substrate transporter like domains"/>
    <property type="match status" value="2"/>
</dbReference>
<name>A0A446CQD3_9BURK</name>
<feature type="transmembrane region" description="Helical" evidence="5">
    <location>
        <begin position="113"/>
        <end position="136"/>
    </location>
</feature>
<feature type="transmembrane region" description="Helical" evidence="5">
    <location>
        <begin position="57"/>
        <end position="77"/>
    </location>
</feature>
<keyword evidence="3 5" id="KW-1133">Transmembrane helix</keyword>
<evidence type="ECO:0000259" key="6">
    <source>
        <dbReference type="PROSITE" id="PS50850"/>
    </source>
</evidence>
<feature type="transmembrane region" description="Helical" evidence="5">
    <location>
        <begin position="240"/>
        <end position="261"/>
    </location>
</feature>
<accession>A0A446CQD3</accession>
<sequence length="418" mass="42996">MTIPSHPLRAGVCADGIFHGWLVVAAAFLITLLGFGSAYAFSTFVEALQRDFSATRGAVSLVFSLAGFLYFGFGAVSGPLADRYGSRRLALTGMLLLTSGLALASAAQNMTQIYLAYGLGVGLGIGCSYVPVVGAVQRWFDRRRAMASGLAVSGIGVGTLLVPPLASALIDAWGWRAAYLILAAGVAVIGSAAARWVENAPQDRGLLPDGARGAAPASAESRPQPADLPASAAIRSRAFALLYLGCLASAFGVFVPFVHLVPYALDHGIRPGLAALLLGAIGVGSTAGRYLVGALADRLGRRASLAAMYVGMAAALALWGACGQFWTLALFALAFGVCYGGWVALLPAVVMDRFGGRHISSIIGVLYTSVAFGTLIGPVAAGYAYDLRGTYALPIAASAAANLLAAAITGLLPRQRNR</sequence>
<keyword evidence="8" id="KW-1185">Reference proteome</keyword>
<keyword evidence="2 5" id="KW-0812">Transmembrane</keyword>
<dbReference type="SUPFAM" id="SSF103473">
    <property type="entry name" value="MFS general substrate transporter"/>
    <property type="match status" value="1"/>
</dbReference>
<dbReference type="PROSITE" id="PS50850">
    <property type="entry name" value="MFS"/>
    <property type="match status" value="1"/>
</dbReference>
<comment type="subcellular location">
    <subcellularLocation>
        <location evidence="1">Membrane</location>
        <topology evidence="1">Multi-pass membrane protein</topology>
    </subcellularLocation>
</comment>
<feature type="transmembrane region" description="Helical" evidence="5">
    <location>
        <begin position="362"/>
        <end position="385"/>
    </location>
</feature>
<gene>
    <name evidence="7" type="primary">yhjX_3</name>
    <name evidence="7" type="ORF">AGI3411_04428</name>
</gene>
<dbReference type="RefSeq" id="WP_129529508.1">
    <property type="nucleotide sequence ID" value="NZ_UFQB01000022.1"/>
</dbReference>
<dbReference type="InterPro" id="IPR036259">
    <property type="entry name" value="MFS_trans_sf"/>
</dbReference>
<feature type="transmembrane region" description="Helical" evidence="5">
    <location>
        <begin position="89"/>
        <end position="107"/>
    </location>
</feature>
<feature type="transmembrane region" description="Helical" evidence="5">
    <location>
        <begin position="391"/>
        <end position="412"/>
    </location>
</feature>
<dbReference type="InterPro" id="IPR020846">
    <property type="entry name" value="MFS_dom"/>
</dbReference>
<keyword evidence="4 5" id="KW-0472">Membrane</keyword>
<dbReference type="Pfam" id="PF07690">
    <property type="entry name" value="MFS_1"/>
    <property type="match status" value="1"/>
</dbReference>
<feature type="transmembrane region" description="Helical" evidence="5">
    <location>
        <begin position="176"/>
        <end position="197"/>
    </location>
</feature>
<evidence type="ECO:0000256" key="4">
    <source>
        <dbReference type="ARBA" id="ARBA00023136"/>
    </source>
</evidence>
<organism evidence="7 8">
    <name type="scientific">Achromobacter agilis</name>
    <dbReference type="NCBI Taxonomy" id="1353888"/>
    <lineage>
        <taxon>Bacteria</taxon>
        <taxon>Pseudomonadati</taxon>
        <taxon>Pseudomonadota</taxon>
        <taxon>Betaproteobacteria</taxon>
        <taxon>Burkholderiales</taxon>
        <taxon>Alcaligenaceae</taxon>
        <taxon>Achromobacter</taxon>
    </lineage>
</organism>
<evidence type="ECO:0000313" key="7">
    <source>
        <dbReference type="EMBL" id="SSW69978.1"/>
    </source>
</evidence>
<evidence type="ECO:0000256" key="1">
    <source>
        <dbReference type="ARBA" id="ARBA00004141"/>
    </source>
</evidence>
<dbReference type="InterPro" id="IPR011701">
    <property type="entry name" value="MFS"/>
</dbReference>
<feature type="transmembrane region" description="Helical" evidence="5">
    <location>
        <begin position="21"/>
        <end position="45"/>
    </location>
</feature>
<dbReference type="EMBL" id="UFQB01000022">
    <property type="protein sequence ID" value="SSW69978.1"/>
    <property type="molecule type" value="Genomic_DNA"/>
</dbReference>
<feature type="transmembrane region" description="Helical" evidence="5">
    <location>
        <begin position="304"/>
        <end position="321"/>
    </location>
</feature>
<dbReference type="InterPro" id="IPR050327">
    <property type="entry name" value="Proton-linked_MCT"/>
</dbReference>
<proteinExistence type="predicted"/>
<dbReference type="GO" id="GO:0016020">
    <property type="term" value="C:membrane"/>
    <property type="evidence" value="ECO:0007669"/>
    <property type="project" value="UniProtKB-SubCell"/>
</dbReference>
<dbReference type="Proteomes" id="UP000289184">
    <property type="component" value="Unassembled WGS sequence"/>
</dbReference>
<feature type="transmembrane region" description="Helical" evidence="5">
    <location>
        <begin position="148"/>
        <end position="170"/>
    </location>
</feature>
<dbReference type="OrthoDB" id="3573349at2"/>
<dbReference type="CDD" id="cd17352">
    <property type="entry name" value="MFS_MCT_SLC16"/>
    <property type="match status" value="1"/>
</dbReference>
<evidence type="ECO:0000313" key="8">
    <source>
        <dbReference type="Proteomes" id="UP000289184"/>
    </source>
</evidence>
<dbReference type="AlphaFoldDB" id="A0A446CQD3"/>
<protein>
    <submittedName>
        <fullName evidence="7">Putative MFS-type transporter YhjX</fullName>
    </submittedName>
</protein>
<dbReference type="GO" id="GO:0022857">
    <property type="term" value="F:transmembrane transporter activity"/>
    <property type="evidence" value="ECO:0007669"/>
    <property type="project" value="InterPro"/>
</dbReference>
<dbReference type="PROSITE" id="PS00216">
    <property type="entry name" value="SUGAR_TRANSPORT_1"/>
    <property type="match status" value="1"/>
</dbReference>
<dbReference type="PANTHER" id="PTHR11360:SF284">
    <property type="entry name" value="EG:103B4.3 PROTEIN-RELATED"/>
    <property type="match status" value="1"/>
</dbReference>
<dbReference type="InterPro" id="IPR005829">
    <property type="entry name" value="Sugar_transporter_CS"/>
</dbReference>
<dbReference type="PANTHER" id="PTHR11360">
    <property type="entry name" value="MONOCARBOXYLATE TRANSPORTER"/>
    <property type="match status" value="1"/>
</dbReference>
<feature type="transmembrane region" description="Helical" evidence="5">
    <location>
        <begin position="327"/>
        <end position="350"/>
    </location>
</feature>
<evidence type="ECO:0000256" key="5">
    <source>
        <dbReference type="SAM" id="Phobius"/>
    </source>
</evidence>
<evidence type="ECO:0000256" key="3">
    <source>
        <dbReference type="ARBA" id="ARBA00022989"/>
    </source>
</evidence>
<reference evidence="7 8" key="1">
    <citation type="submission" date="2018-07" db="EMBL/GenBank/DDBJ databases">
        <authorList>
            <person name="Peeters C."/>
        </authorList>
    </citation>
    <scope>NUCLEOTIDE SEQUENCE [LARGE SCALE GENOMIC DNA]</scope>
    <source>
        <strain evidence="7 8">LMG 3411</strain>
    </source>
</reference>
<feature type="domain" description="Major facilitator superfamily (MFS) profile" evidence="6">
    <location>
        <begin position="22"/>
        <end position="417"/>
    </location>
</feature>